<accession>A0A3E2HAI0</accession>
<feature type="non-terminal residue" evidence="2">
    <location>
        <position position="1"/>
    </location>
</feature>
<dbReference type="GO" id="GO:0005524">
    <property type="term" value="F:ATP binding"/>
    <property type="evidence" value="ECO:0007669"/>
    <property type="project" value="InterPro"/>
</dbReference>
<dbReference type="SUPFAM" id="SSF52540">
    <property type="entry name" value="P-loop containing nucleoside triphosphate hydrolases"/>
    <property type="match status" value="1"/>
</dbReference>
<sequence length="236" mass="26240">MDAIITTLSERLTKLLEQNPPSSHRRLLIALAGTPGSGKSTISAALAQTCKANGTGNIAILPMDGFHYPKSQLLKLEISGVENVLRRRGAPFTFNAEAFIDLVKRLRQTPVTDTDNPSLSFHAPSFDHKIKDPIENDIYIPSSQRIIILEGNYLLLDEHPWNEIQDLVDETWFVSISRETAKKRLIKRHIMAGIESTIEAAAVRVEDNDLLNGDLITRKMISPDVVVESTGFENLT</sequence>
<keyword evidence="3" id="KW-1185">Reference proteome</keyword>
<feature type="non-terminal residue" evidence="2">
    <location>
        <position position="236"/>
    </location>
</feature>
<evidence type="ECO:0000313" key="3">
    <source>
        <dbReference type="Proteomes" id="UP000258309"/>
    </source>
</evidence>
<dbReference type="PANTHER" id="PTHR10285">
    <property type="entry name" value="URIDINE KINASE"/>
    <property type="match status" value="1"/>
</dbReference>
<dbReference type="InterPro" id="IPR006083">
    <property type="entry name" value="PRK/URK"/>
</dbReference>
<comment type="caution">
    <text evidence="2">The sequence shown here is derived from an EMBL/GenBank/DDBJ whole genome shotgun (WGS) entry which is preliminary data.</text>
</comment>
<evidence type="ECO:0000313" key="2">
    <source>
        <dbReference type="EMBL" id="RFU30152.1"/>
    </source>
</evidence>
<dbReference type="Proteomes" id="UP000258309">
    <property type="component" value="Unassembled WGS sequence"/>
</dbReference>
<dbReference type="Pfam" id="PF00485">
    <property type="entry name" value="PRK"/>
    <property type="match status" value="1"/>
</dbReference>
<organism evidence="2 3">
    <name type="scientific">Scytalidium lignicola</name>
    <name type="common">Hyphomycete</name>
    <dbReference type="NCBI Taxonomy" id="5539"/>
    <lineage>
        <taxon>Eukaryota</taxon>
        <taxon>Fungi</taxon>
        <taxon>Dikarya</taxon>
        <taxon>Ascomycota</taxon>
        <taxon>Pezizomycotina</taxon>
        <taxon>Leotiomycetes</taxon>
        <taxon>Leotiomycetes incertae sedis</taxon>
        <taxon>Scytalidium</taxon>
    </lineage>
</organism>
<dbReference type="OrthoDB" id="6362633at2759"/>
<evidence type="ECO:0000259" key="1">
    <source>
        <dbReference type="Pfam" id="PF00485"/>
    </source>
</evidence>
<feature type="domain" description="Phosphoribulokinase/uridine kinase" evidence="1">
    <location>
        <begin position="28"/>
        <end position="192"/>
    </location>
</feature>
<proteinExistence type="predicted"/>
<protein>
    <recommendedName>
        <fullName evidence="1">Phosphoribulokinase/uridine kinase domain-containing protein</fullName>
    </recommendedName>
</protein>
<reference evidence="2 3" key="1">
    <citation type="submission" date="2018-05" db="EMBL/GenBank/DDBJ databases">
        <title>Draft genome sequence of Scytalidium lignicola DSM 105466, a ubiquitous saprotrophic fungus.</title>
        <authorList>
            <person name="Buettner E."/>
            <person name="Gebauer A.M."/>
            <person name="Hofrichter M."/>
            <person name="Liers C."/>
            <person name="Kellner H."/>
        </authorList>
    </citation>
    <scope>NUCLEOTIDE SEQUENCE [LARGE SCALE GENOMIC DNA]</scope>
    <source>
        <strain evidence="2 3">DSM 105466</strain>
    </source>
</reference>
<dbReference type="STRING" id="5539.A0A3E2HAI0"/>
<gene>
    <name evidence="2" type="ORF">B7463_g6188</name>
</gene>
<dbReference type="InterPro" id="IPR027417">
    <property type="entry name" value="P-loop_NTPase"/>
</dbReference>
<dbReference type="GO" id="GO:0016301">
    <property type="term" value="F:kinase activity"/>
    <property type="evidence" value="ECO:0007669"/>
    <property type="project" value="InterPro"/>
</dbReference>
<dbReference type="AlphaFoldDB" id="A0A3E2HAI0"/>
<name>A0A3E2HAI0_SCYLI</name>
<dbReference type="OMA" id="VDQNDFL"/>
<dbReference type="EMBL" id="NCSJ02000108">
    <property type="protein sequence ID" value="RFU30152.1"/>
    <property type="molecule type" value="Genomic_DNA"/>
</dbReference>
<dbReference type="Gene3D" id="3.40.50.300">
    <property type="entry name" value="P-loop containing nucleotide triphosphate hydrolases"/>
    <property type="match status" value="2"/>
</dbReference>